<protein>
    <recommendedName>
        <fullName evidence="3">Serine/threonine-protein phosphatase</fullName>
        <ecNumber evidence="3">3.1.3.16</ecNumber>
    </recommendedName>
</protein>
<comment type="similarity">
    <text evidence="1 3">Belongs to the PPP phosphatase family.</text>
</comment>
<dbReference type="EMBL" id="JABAHT010000204">
    <property type="protein sequence ID" value="KAF4661255.1"/>
    <property type="molecule type" value="Genomic_DNA"/>
</dbReference>
<dbReference type="Pfam" id="PF00149">
    <property type="entry name" value="Metallophos"/>
    <property type="match status" value="1"/>
</dbReference>
<evidence type="ECO:0000313" key="10">
    <source>
        <dbReference type="Proteomes" id="UP000572268"/>
    </source>
</evidence>
<evidence type="ECO:0000313" key="9">
    <source>
        <dbReference type="Proteomes" id="UP000570595"/>
    </source>
</evidence>
<dbReference type="PROSITE" id="PS50222">
    <property type="entry name" value="EF_HAND_2"/>
    <property type="match status" value="2"/>
</dbReference>
<keyword evidence="5" id="KW-0472">Membrane</keyword>
<dbReference type="PROSITE" id="PS00018">
    <property type="entry name" value="EF_HAND_1"/>
    <property type="match status" value="1"/>
</dbReference>
<evidence type="ECO:0000259" key="6">
    <source>
        <dbReference type="PROSITE" id="PS50222"/>
    </source>
</evidence>
<gene>
    <name evidence="8" type="ORF">FOL46_003104</name>
    <name evidence="7" type="ORF">FOZ61_003415</name>
</gene>
<dbReference type="InterPro" id="IPR011992">
    <property type="entry name" value="EF-hand-dom_pair"/>
</dbReference>
<feature type="transmembrane region" description="Helical" evidence="5">
    <location>
        <begin position="1029"/>
        <end position="1049"/>
    </location>
</feature>
<keyword evidence="3" id="KW-0378">Hydrolase</keyword>
<dbReference type="InterPro" id="IPR002048">
    <property type="entry name" value="EF_hand_dom"/>
</dbReference>
<evidence type="ECO:0000256" key="5">
    <source>
        <dbReference type="SAM" id="Phobius"/>
    </source>
</evidence>
<reference evidence="9 10" key="1">
    <citation type="submission" date="2020-04" db="EMBL/GenBank/DDBJ databases">
        <title>Perkinsus olseni comparative genomics.</title>
        <authorList>
            <person name="Bogema D.R."/>
        </authorList>
    </citation>
    <scope>NUCLEOTIDE SEQUENCE [LARGE SCALE GENOMIC DNA]</scope>
    <source>
        <strain evidence="7">ATCC PRA-179</strain>
        <strain evidence="8">ATCC PRA-31</strain>
    </source>
</reference>
<evidence type="ECO:0000313" key="7">
    <source>
        <dbReference type="EMBL" id="KAF4661255.1"/>
    </source>
</evidence>
<dbReference type="EC" id="3.1.3.16" evidence="3"/>
<feature type="domain" description="EF-hand" evidence="6">
    <location>
        <begin position="137"/>
        <end position="172"/>
    </location>
</feature>
<keyword evidence="5" id="KW-0812">Transmembrane</keyword>
<dbReference type="PANTHER" id="PTHR46422">
    <property type="entry name" value="SERINE/THREONINE-PROTEIN PHOSPHATASE BSL3"/>
    <property type="match status" value="1"/>
</dbReference>
<evidence type="ECO:0000256" key="3">
    <source>
        <dbReference type="RuleBase" id="RU004273"/>
    </source>
</evidence>
<dbReference type="SMART" id="SM00156">
    <property type="entry name" value="PP2Ac"/>
    <property type="match status" value="1"/>
</dbReference>
<dbReference type="Gene3D" id="1.10.238.10">
    <property type="entry name" value="EF-hand"/>
    <property type="match status" value="1"/>
</dbReference>
<dbReference type="PRINTS" id="PR00114">
    <property type="entry name" value="STPHPHTASE"/>
</dbReference>
<evidence type="ECO:0000256" key="2">
    <source>
        <dbReference type="ARBA" id="ARBA00022837"/>
    </source>
</evidence>
<dbReference type="Gene3D" id="3.60.21.10">
    <property type="match status" value="1"/>
</dbReference>
<feature type="compositionally biased region" description="Polar residues" evidence="4">
    <location>
        <begin position="757"/>
        <end position="775"/>
    </location>
</feature>
<evidence type="ECO:0000256" key="1">
    <source>
        <dbReference type="ARBA" id="ARBA00008294"/>
    </source>
</evidence>
<dbReference type="InterPro" id="IPR018247">
    <property type="entry name" value="EF_Hand_1_Ca_BS"/>
</dbReference>
<dbReference type="GO" id="GO:0005509">
    <property type="term" value="F:calcium ion binding"/>
    <property type="evidence" value="ECO:0007669"/>
    <property type="project" value="InterPro"/>
</dbReference>
<dbReference type="OrthoDB" id="6513042at2759"/>
<dbReference type="SUPFAM" id="SSF56300">
    <property type="entry name" value="Metallo-dependent phosphatases"/>
    <property type="match status" value="1"/>
</dbReference>
<feature type="compositionally biased region" description="Low complexity" evidence="4">
    <location>
        <begin position="1"/>
        <end position="11"/>
    </location>
</feature>
<sequence length="1093" mass="118562">MSPSPSSTKTKNSIAAPPPTASSGLQEGYSAAQWGPWRSHGLLLQQCIRQLKWQDNATTLLKLMGQYAATKPHSLDREEFVRLLEDHNVLDDDGHIGAQQLWDVFDRDQDGLLSETDLLAGLIAVDPFTPHDIEAPSGMLRMQFIFLYFDEDRNGQLDLKETTALVMRLRQLREGEASLTSSAALTDLRSASIIEAKALLSEASASALTYNVFYQAVKRGTITGTSQILRVPRSLAQQALRRRRSASGKTDGAAQTSTPPSDGRKSSSSSSASSSRPAMPPKYKSPEPGPPRSQGRRNMLHSRPSVIEPSFCAEGAGGFSNGVGHYWPMDENKHRGNHQQQQQTAAPAVSSNPMIRLSTNLAQRQKRTEVFAQEHQLITRLMDFTSSPTRIDWSRLNLFPGGAEDMLAIIDHAVSVLAMEDSLVSVPLPCRVYGDIHGQLPDLVQFFNKFSWPHTRKGDIFSMNYVFLGDFVDRGAFSVEVAALLLSLKVIYPTKVALVRGNHEDRSMNANYGFLAGAKQRFGAVDGELVWERANEAFEYLPLAAIVEEGRLSGFDGGAQGGKCLSPATGRRGADNGSSRVLCIHGGIGDNIRTLDDLSSIPKPITIPACSVAPAASTEELYPGTTCRRERVILDALWSDPTENDNVTLVGTAARMMLSKVLGVHLSPRGQSTCRFGPDRVAEFCERNDLKLIIRAHECVKSGHEYFASGLLLTVFSATNYCNVYQNDGAMIVLVVDPETGEIDEHAQVIKCGESGQDTSIGWNPSQFRNPSPLRNSGRDTRSSEFSAAASSGLSGVVLGNSAGGYSFPLVSSYPTQSPQQSFATLPSWQYQQQQRLNTSSGTSPQQQLFFERFMRSLSTALVLLSLSILGRVRSECVLSAEPGSQCNGHGKCVKAAGGSGFMAPSDIGECQCFNNFSGVDCSLDEAAQKAKLMGATDGQTTIHKTTIIHAQPTVVRRTVVHRTTIVHHHPAPVVAPVAPVVAPVPVFVPPPVAPAPSVVVEQPNPYPAAVGGTTSVVIIHHTPWYAHWYTILVMVLLIILLAVLLYFLCCNDTSDDEVVDAYSPVDDTTTVTTTTYVTQSAPANQQAIVVRQ</sequence>
<dbReference type="InterPro" id="IPR006186">
    <property type="entry name" value="Ser/Thr-sp_prot-phosphatase"/>
</dbReference>
<feature type="compositionally biased region" description="Low complexity" evidence="4">
    <location>
        <begin position="266"/>
        <end position="275"/>
    </location>
</feature>
<dbReference type="GO" id="GO:0004722">
    <property type="term" value="F:protein serine/threonine phosphatase activity"/>
    <property type="evidence" value="ECO:0007669"/>
    <property type="project" value="UniProtKB-EC"/>
</dbReference>
<name>A0A7J6M4G8_PEROL</name>
<comment type="caution">
    <text evidence="8">The sequence shown here is derived from an EMBL/GenBank/DDBJ whole genome shotgun (WGS) entry which is preliminary data.</text>
</comment>
<dbReference type="AlphaFoldDB" id="A0A7J6M4G8"/>
<feature type="region of interest" description="Disordered" evidence="4">
    <location>
        <begin position="1"/>
        <end position="27"/>
    </location>
</feature>
<keyword evidence="5" id="KW-1133">Transmembrane helix</keyword>
<evidence type="ECO:0000256" key="4">
    <source>
        <dbReference type="SAM" id="MobiDB-lite"/>
    </source>
</evidence>
<dbReference type="EMBL" id="JABANN010000206">
    <property type="protein sequence ID" value="KAF4666394.1"/>
    <property type="molecule type" value="Genomic_DNA"/>
</dbReference>
<dbReference type="SMART" id="SM00054">
    <property type="entry name" value="EFh"/>
    <property type="match status" value="2"/>
</dbReference>
<dbReference type="Proteomes" id="UP000572268">
    <property type="component" value="Unassembled WGS sequence"/>
</dbReference>
<dbReference type="InterPro" id="IPR029052">
    <property type="entry name" value="Metallo-depent_PP-like"/>
</dbReference>
<feature type="region of interest" description="Disordered" evidence="4">
    <location>
        <begin position="757"/>
        <end position="782"/>
    </location>
</feature>
<dbReference type="SUPFAM" id="SSF47473">
    <property type="entry name" value="EF-hand"/>
    <property type="match status" value="1"/>
</dbReference>
<proteinExistence type="inferred from homology"/>
<dbReference type="PROSITE" id="PS00125">
    <property type="entry name" value="SER_THR_PHOSPHATASE"/>
    <property type="match status" value="1"/>
</dbReference>
<dbReference type="InterPro" id="IPR004843">
    <property type="entry name" value="Calcineurin-like_PHP"/>
</dbReference>
<feature type="region of interest" description="Disordered" evidence="4">
    <location>
        <begin position="236"/>
        <end position="298"/>
    </location>
</feature>
<organism evidence="8 10">
    <name type="scientific">Perkinsus olseni</name>
    <name type="common">Perkinsus atlanticus</name>
    <dbReference type="NCBI Taxonomy" id="32597"/>
    <lineage>
        <taxon>Eukaryota</taxon>
        <taxon>Sar</taxon>
        <taxon>Alveolata</taxon>
        <taxon>Perkinsozoa</taxon>
        <taxon>Perkinsea</taxon>
        <taxon>Perkinsida</taxon>
        <taxon>Perkinsidae</taxon>
        <taxon>Perkinsus</taxon>
    </lineage>
</organism>
<keyword evidence="2" id="KW-0106">Calcium</keyword>
<dbReference type="Proteomes" id="UP000570595">
    <property type="component" value="Unassembled WGS sequence"/>
</dbReference>
<feature type="domain" description="EF-hand" evidence="6">
    <location>
        <begin position="98"/>
        <end position="128"/>
    </location>
</feature>
<comment type="catalytic activity">
    <reaction evidence="3">
        <text>O-phospho-L-threonyl-[protein] + H2O = L-threonyl-[protein] + phosphate</text>
        <dbReference type="Rhea" id="RHEA:47004"/>
        <dbReference type="Rhea" id="RHEA-COMP:11060"/>
        <dbReference type="Rhea" id="RHEA-COMP:11605"/>
        <dbReference type="ChEBI" id="CHEBI:15377"/>
        <dbReference type="ChEBI" id="CHEBI:30013"/>
        <dbReference type="ChEBI" id="CHEBI:43474"/>
        <dbReference type="ChEBI" id="CHEBI:61977"/>
        <dbReference type="EC" id="3.1.3.16"/>
    </reaction>
</comment>
<dbReference type="PANTHER" id="PTHR46422:SF4">
    <property type="entry name" value="SERINE_THREONINE-PROTEIN PHOSPHATASE BSL3"/>
    <property type="match status" value="1"/>
</dbReference>
<accession>A0A7J6M4G8</accession>
<dbReference type="InterPro" id="IPR000742">
    <property type="entry name" value="EGF"/>
</dbReference>
<dbReference type="PROSITE" id="PS00022">
    <property type="entry name" value="EGF_1"/>
    <property type="match status" value="1"/>
</dbReference>
<evidence type="ECO:0000313" key="8">
    <source>
        <dbReference type="EMBL" id="KAF4666394.1"/>
    </source>
</evidence>